<feature type="region of interest" description="Disordered" evidence="1">
    <location>
        <begin position="159"/>
        <end position="183"/>
    </location>
</feature>
<evidence type="ECO:0000256" key="1">
    <source>
        <dbReference type="SAM" id="MobiDB-lite"/>
    </source>
</evidence>
<gene>
    <name evidence="3" type="ORF">ACFQ0E_15325</name>
</gene>
<dbReference type="InterPro" id="IPR013046">
    <property type="entry name" value="GpV/Gp45"/>
</dbReference>
<dbReference type="Pfam" id="PF04717">
    <property type="entry name" value="Phage_base_V"/>
    <property type="match status" value="1"/>
</dbReference>
<dbReference type="InterPro" id="IPR044033">
    <property type="entry name" value="GpV-like_apex"/>
</dbReference>
<dbReference type="InterPro" id="IPR006531">
    <property type="entry name" value="Gp5/Vgr_OB"/>
</dbReference>
<dbReference type="InterPro" id="IPR037026">
    <property type="entry name" value="Vgr_OB-fold_dom_sf"/>
</dbReference>
<dbReference type="Gene3D" id="6.20.150.10">
    <property type="match status" value="1"/>
</dbReference>
<organism evidence="3 4">
    <name type="scientific">Lysobacter brunescens</name>
    <dbReference type="NCBI Taxonomy" id="262323"/>
    <lineage>
        <taxon>Bacteria</taxon>
        <taxon>Pseudomonadati</taxon>
        <taxon>Pseudomonadota</taxon>
        <taxon>Gammaproteobacteria</taxon>
        <taxon>Lysobacterales</taxon>
        <taxon>Lysobacteraceae</taxon>
        <taxon>Lysobacter</taxon>
    </lineage>
</organism>
<comment type="caution">
    <text evidence="3">The sequence shown here is derived from an EMBL/GenBank/DDBJ whole genome shotgun (WGS) entry which is preliminary data.</text>
</comment>
<sequence length="183" mass="18815">MSTHDDTPRELQAATLFGTIESVDVATATCRVRSGDILTDAVPWAAQRAGTTRRWSPPTVGEQVVLLCPGGDTHGAVALLGLYTTSNAAPSASADEDVTEYPDGTRIVYNHAAKKLTATLADGGEIDITATKIKITGDVEVDGKIDCTKTVTATEDVIGGGKSLKTHPHTGVQSGSGTSGPPA</sequence>
<name>A0ABW2YJC0_9GAMM</name>
<keyword evidence="4" id="KW-1185">Reference proteome</keyword>
<dbReference type="Gene3D" id="2.40.50.230">
    <property type="entry name" value="Gp5 N-terminal domain"/>
    <property type="match status" value="1"/>
</dbReference>
<accession>A0ABW2YJC0</accession>
<evidence type="ECO:0000313" key="3">
    <source>
        <dbReference type="EMBL" id="MFD0726968.1"/>
    </source>
</evidence>
<feature type="domain" description="Gp5/Type VI secretion system Vgr protein OB-fold" evidence="2">
    <location>
        <begin position="18"/>
        <end position="83"/>
    </location>
</feature>
<dbReference type="Pfam" id="PF18946">
    <property type="entry name" value="Apex"/>
    <property type="match status" value="1"/>
</dbReference>
<evidence type="ECO:0000313" key="4">
    <source>
        <dbReference type="Proteomes" id="UP001597110"/>
    </source>
</evidence>
<evidence type="ECO:0000259" key="2">
    <source>
        <dbReference type="Pfam" id="PF04717"/>
    </source>
</evidence>
<proteinExistence type="predicted"/>
<dbReference type="RefSeq" id="WP_386825273.1">
    <property type="nucleotide sequence ID" value="NZ_JBHTIF010000003.1"/>
</dbReference>
<dbReference type="Proteomes" id="UP001597110">
    <property type="component" value="Unassembled WGS sequence"/>
</dbReference>
<dbReference type="NCBIfam" id="TIGR01644">
    <property type="entry name" value="phage_P2_V"/>
    <property type="match status" value="1"/>
</dbReference>
<reference evidence="4" key="1">
    <citation type="journal article" date="2019" name="Int. J. Syst. Evol. Microbiol.">
        <title>The Global Catalogue of Microorganisms (GCM) 10K type strain sequencing project: providing services to taxonomists for standard genome sequencing and annotation.</title>
        <authorList>
            <consortium name="The Broad Institute Genomics Platform"/>
            <consortium name="The Broad Institute Genome Sequencing Center for Infectious Disease"/>
            <person name="Wu L."/>
            <person name="Ma J."/>
        </authorList>
    </citation>
    <scope>NUCLEOTIDE SEQUENCE [LARGE SCALE GENOMIC DNA]</scope>
    <source>
        <strain evidence="4">CCUG 55585</strain>
    </source>
</reference>
<protein>
    <submittedName>
        <fullName evidence="3">Phage baseplate assembly protein V</fullName>
    </submittedName>
</protein>
<dbReference type="EMBL" id="JBHTIF010000003">
    <property type="protein sequence ID" value="MFD0726968.1"/>
    <property type="molecule type" value="Genomic_DNA"/>
</dbReference>